<sequence>MDDYSSVRNVEDMDEVREMVDRELTFDGRAKWLTISFTKNKKWAL</sequence>
<name>A0ABY4H2K2_9BACI</name>
<keyword evidence="2" id="KW-1185">Reference proteome</keyword>
<reference evidence="1 2" key="1">
    <citation type="submission" date="2022-04" db="EMBL/GenBank/DDBJ databases">
        <title>Halobacillus sp. isolated from saltern.</title>
        <authorList>
            <person name="Won M."/>
            <person name="Lee C.-M."/>
            <person name="Woen H.-Y."/>
            <person name="Kwon S.-W."/>
        </authorList>
    </citation>
    <scope>NUCLEOTIDE SEQUENCE [LARGE SCALE GENOMIC DNA]</scope>
    <source>
        <strain evidence="1 2">SSTM10-2</strain>
    </source>
</reference>
<dbReference type="RefSeq" id="WP_244754501.1">
    <property type="nucleotide sequence ID" value="NZ_CP095074.1"/>
</dbReference>
<evidence type="ECO:0000313" key="2">
    <source>
        <dbReference type="Proteomes" id="UP000831880"/>
    </source>
</evidence>
<accession>A0ABY4H2K2</accession>
<gene>
    <name evidence="1" type="ORF">MUO14_06840</name>
</gene>
<proteinExistence type="predicted"/>
<protein>
    <submittedName>
        <fullName evidence="1">Uncharacterized protein</fullName>
    </submittedName>
</protein>
<organism evidence="1 2">
    <name type="scientific">Halobacillus shinanisalinarum</name>
    <dbReference type="NCBI Taxonomy" id="2932258"/>
    <lineage>
        <taxon>Bacteria</taxon>
        <taxon>Bacillati</taxon>
        <taxon>Bacillota</taxon>
        <taxon>Bacilli</taxon>
        <taxon>Bacillales</taxon>
        <taxon>Bacillaceae</taxon>
        <taxon>Halobacillus</taxon>
    </lineage>
</organism>
<evidence type="ECO:0000313" key="1">
    <source>
        <dbReference type="EMBL" id="UOQ94658.1"/>
    </source>
</evidence>
<dbReference type="Proteomes" id="UP000831880">
    <property type="component" value="Chromosome"/>
</dbReference>
<dbReference type="EMBL" id="CP095074">
    <property type="protein sequence ID" value="UOQ94658.1"/>
    <property type="molecule type" value="Genomic_DNA"/>
</dbReference>